<dbReference type="Proteomes" id="UP000024635">
    <property type="component" value="Unassembled WGS sequence"/>
</dbReference>
<organism evidence="1 2">
    <name type="scientific">Ancylostoma ceylanicum</name>
    <dbReference type="NCBI Taxonomy" id="53326"/>
    <lineage>
        <taxon>Eukaryota</taxon>
        <taxon>Metazoa</taxon>
        <taxon>Ecdysozoa</taxon>
        <taxon>Nematoda</taxon>
        <taxon>Chromadorea</taxon>
        <taxon>Rhabditida</taxon>
        <taxon>Rhabditina</taxon>
        <taxon>Rhabditomorpha</taxon>
        <taxon>Strongyloidea</taxon>
        <taxon>Ancylostomatidae</taxon>
        <taxon>Ancylostomatinae</taxon>
        <taxon>Ancylostoma</taxon>
    </lineage>
</organism>
<name>A0A016WR35_9BILA</name>
<comment type="caution">
    <text evidence="1">The sequence shown here is derived from an EMBL/GenBank/DDBJ whole genome shotgun (WGS) entry which is preliminary data.</text>
</comment>
<dbReference type="EMBL" id="JARK01000158">
    <property type="protein sequence ID" value="EYC41747.1"/>
    <property type="molecule type" value="Genomic_DNA"/>
</dbReference>
<protein>
    <submittedName>
        <fullName evidence="1">Uncharacterized protein</fullName>
    </submittedName>
</protein>
<evidence type="ECO:0000313" key="2">
    <source>
        <dbReference type="Proteomes" id="UP000024635"/>
    </source>
</evidence>
<dbReference type="AlphaFoldDB" id="A0A016WR35"/>
<reference evidence="2" key="1">
    <citation type="journal article" date="2015" name="Nat. Genet.">
        <title>The genome and transcriptome of the zoonotic hookworm Ancylostoma ceylanicum identify infection-specific gene families.</title>
        <authorList>
            <person name="Schwarz E.M."/>
            <person name="Hu Y."/>
            <person name="Antoshechkin I."/>
            <person name="Miller M.M."/>
            <person name="Sternberg P.W."/>
            <person name="Aroian R.V."/>
        </authorList>
    </citation>
    <scope>NUCLEOTIDE SEQUENCE</scope>
    <source>
        <strain evidence="2">HY135</strain>
    </source>
</reference>
<proteinExistence type="predicted"/>
<evidence type="ECO:0000313" key="1">
    <source>
        <dbReference type="EMBL" id="EYC41747.1"/>
    </source>
</evidence>
<accession>A0A016WR35</accession>
<gene>
    <name evidence="1" type="primary">Acey_s0558.g3423</name>
    <name evidence="1" type="ORF">Y032_0558g3423</name>
</gene>
<sequence>MIVLIPFEAVKYGNALMRMSSVTIVNTTMLQLKSLLKNQTQLLTKWKGCRTKPDWKMVGERVEAKTRDGSMVEVYYHEMAWKVVVEELSCERVVIAAEHQSDICRCNALFFREAINYINASVPSQHPL</sequence>
<keyword evidence="2" id="KW-1185">Reference proteome</keyword>